<reference evidence="1" key="1">
    <citation type="submission" date="2016-03" db="EMBL/GenBank/DDBJ databases">
        <title>Mechanisms controlling the formation of the plant cell surface in tip-growing cells are functionally conserved among land plants.</title>
        <authorList>
            <person name="Honkanen S."/>
            <person name="Jones V.A."/>
            <person name="Morieri G."/>
            <person name="Champion C."/>
            <person name="Hetherington A.J."/>
            <person name="Kelly S."/>
            <person name="Saint-Marcoux D."/>
            <person name="Proust H."/>
            <person name="Prescott H."/>
            <person name="Dolan L."/>
        </authorList>
    </citation>
    <scope>NUCLEOTIDE SEQUENCE [LARGE SCALE GENOMIC DNA]</scope>
    <source>
        <tissue evidence="1">Whole gametophyte</tissue>
    </source>
</reference>
<keyword evidence="2" id="KW-1185">Reference proteome</keyword>
<gene>
    <name evidence="1" type="ORF">AXG93_1864s1400</name>
</gene>
<dbReference type="AlphaFoldDB" id="A0A176WRV6"/>
<name>A0A176WRV6_MARPO</name>
<sequence length="203" mass="22757">MGLEGKESHDALSETQTSHLQLGSWGHVDEALVDPSDAVWPKLWHPTVDDLRGFCGPGLSYKFFVDMTKEKDKALSTCIMLDWLPRTQYPALVTTVRLSSQVHFDWHQLWTTLFSNSFPAACQAQGQGGLVNQAGVDVNSAFLLGLRELKLNTHSGFDTSTLVDRPSKMINYTLEKIEDVEGLDGCCFQVLKLQRQFFVGQYD</sequence>
<dbReference type="EMBL" id="LVLJ01000293">
    <property type="protein sequence ID" value="OAE35012.1"/>
    <property type="molecule type" value="Genomic_DNA"/>
</dbReference>
<comment type="caution">
    <text evidence="1">The sequence shown here is derived from an EMBL/GenBank/DDBJ whole genome shotgun (WGS) entry which is preliminary data.</text>
</comment>
<protein>
    <submittedName>
        <fullName evidence="1">Uncharacterized protein</fullName>
    </submittedName>
</protein>
<organism evidence="1 2">
    <name type="scientific">Marchantia polymorpha subsp. ruderalis</name>
    <dbReference type="NCBI Taxonomy" id="1480154"/>
    <lineage>
        <taxon>Eukaryota</taxon>
        <taxon>Viridiplantae</taxon>
        <taxon>Streptophyta</taxon>
        <taxon>Embryophyta</taxon>
        <taxon>Marchantiophyta</taxon>
        <taxon>Marchantiopsida</taxon>
        <taxon>Marchantiidae</taxon>
        <taxon>Marchantiales</taxon>
        <taxon>Marchantiaceae</taxon>
        <taxon>Marchantia</taxon>
    </lineage>
</organism>
<accession>A0A176WRV6</accession>
<dbReference type="Proteomes" id="UP000077202">
    <property type="component" value="Unassembled WGS sequence"/>
</dbReference>
<proteinExistence type="predicted"/>
<evidence type="ECO:0000313" key="2">
    <source>
        <dbReference type="Proteomes" id="UP000077202"/>
    </source>
</evidence>
<evidence type="ECO:0000313" key="1">
    <source>
        <dbReference type="EMBL" id="OAE35012.1"/>
    </source>
</evidence>